<dbReference type="CDD" id="cd12148">
    <property type="entry name" value="fungal_TF_MHR"/>
    <property type="match status" value="1"/>
</dbReference>
<feature type="compositionally biased region" description="Low complexity" evidence="5">
    <location>
        <begin position="49"/>
        <end position="63"/>
    </location>
</feature>
<evidence type="ECO:0000313" key="7">
    <source>
        <dbReference type="EMBL" id="VIO54417.1"/>
    </source>
</evidence>
<sequence>MRNIKVPLEKRKRVSKACNTCMKRKQKCDGQKNCSYCRKKGMTCVYRPSKSTVSSSDSTVSCSPPNDLGEQSPEAVEYSDTPDISGKVTMRRSTSPGTLSSFRIASASRPGEFRKLTHPRTASDHQPITLCLPLPEPPFFSHCYATESFVALVKQHVERSSGSSDFTESSCLWSEPQQTSPASPCLIWPPDLPRITIERLVKSYFTNAKTLGFIDVTSPESVEAKLHRIYNGPSQVHYSDRCIIYLVLAIGLTFDSGLAEGALQATNLKEQFFASAEALLQSIETQRGIETYNGVPWTLQALVLMSLYMLCVSRRHAAHSYCGRAFEVAQSFGIHRGKEAEGERLSGTQAWIILRRKVWRSLFVLDRFLAATLGRPLTIHQHTEESLNMKKGTPLNFVVDACRIIDKTVKVIYSGSEISMKNVLSGIEYLDLLTDAQVDTAHSVEQVRVDPLCLYAEILLCRPFFLLRFIASTEEREALHNIEPQINKLSQRCVSKSMRVIETLKEGRCLTSSFPVDPFTPYVLIEATYVLLCTMLGAMKETNSYAKHSASVLNLFLRDCQNRARIVKPKPEGHAYQTKTEPITAYEPSQYRSPFYPPTQGSLVPVYDKRAEIGDRVAIKKESDDHSNAFPSTYFFPLDSSTFHHQPSAEYSQRSWHNEYNDDMDLDGSYDSKR</sequence>
<evidence type="ECO:0000256" key="1">
    <source>
        <dbReference type="ARBA" id="ARBA00004123"/>
    </source>
</evidence>
<keyword evidence="3" id="KW-0238">DNA-binding</keyword>
<evidence type="ECO:0000259" key="6">
    <source>
        <dbReference type="PROSITE" id="PS50048"/>
    </source>
</evidence>
<comment type="subcellular location">
    <subcellularLocation>
        <location evidence="1">Nucleus</location>
    </subcellularLocation>
</comment>
<dbReference type="PROSITE" id="PS50048">
    <property type="entry name" value="ZN2_CY6_FUNGAL_2"/>
    <property type="match status" value="1"/>
</dbReference>
<evidence type="ECO:0000256" key="3">
    <source>
        <dbReference type="ARBA" id="ARBA00023125"/>
    </source>
</evidence>
<dbReference type="InterPro" id="IPR036864">
    <property type="entry name" value="Zn2-C6_fun-type_DNA-bd_sf"/>
</dbReference>
<gene>
    <name evidence="7" type="ORF">FUG_LOCUS122140</name>
</gene>
<keyword evidence="2" id="KW-0479">Metal-binding</keyword>
<dbReference type="SMART" id="SM00906">
    <property type="entry name" value="Fungal_trans"/>
    <property type="match status" value="1"/>
</dbReference>
<reference evidence="7" key="1">
    <citation type="submission" date="2019-04" db="EMBL/GenBank/DDBJ databases">
        <authorList>
            <person name="Melise S."/>
            <person name="Noan J."/>
            <person name="Okalmin O."/>
        </authorList>
    </citation>
    <scope>NUCLEOTIDE SEQUENCE</scope>
    <source>
        <strain evidence="7">FN9</strain>
    </source>
</reference>
<dbReference type="GO" id="GO:0008270">
    <property type="term" value="F:zinc ion binding"/>
    <property type="evidence" value="ECO:0007669"/>
    <property type="project" value="InterPro"/>
</dbReference>
<dbReference type="SUPFAM" id="SSF57701">
    <property type="entry name" value="Zn2/Cys6 DNA-binding domain"/>
    <property type="match status" value="1"/>
</dbReference>
<dbReference type="InterPro" id="IPR007219">
    <property type="entry name" value="XnlR_reg_dom"/>
</dbReference>
<feature type="domain" description="Zn(2)-C6 fungal-type" evidence="6">
    <location>
        <begin position="17"/>
        <end position="46"/>
    </location>
</feature>
<name>A0A4E9DCJ0_GIBZA</name>
<dbReference type="GO" id="GO:0000981">
    <property type="term" value="F:DNA-binding transcription factor activity, RNA polymerase II-specific"/>
    <property type="evidence" value="ECO:0007669"/>
    <property type="project" value="InterPro"/>
</dbReference>
<evidence type="ECO:0000256" key="2">
    <source>
        <dbReference type="ARBA" id="ARBA00022723"/>
    </source>
</evidence>
<dbReference type="Gene3D" id="4.10.240.10">
    <property type="entry name" value="Zn(2)-C6 fungal-type DNA-binding domain"/>
    <property type="match status" value="1"/>
</dbReference>
<evidence type="ECO:0000256" key="4">
    <source>
        <dbReference type="ARBA" id="ARBA00023242"/>
    </source>
</evidence>
<protein>
    <recommendedName>
        <fullName evidence="6">Zn(2)-C6 fungal-type domain-containing protein</fullName>
    </recommendedName>
</protein>
<accession>A0A4E9DCJ0</accession>
<organism evidence="7">
    <name type="scientific">Gibberella zeae</name>
    <name type="common">Wheat head blight fungus</name>
    <name type="synonym">Fusarium graminearum</name>
    <dbReference type="NCBI Taxonomy" id="5518"/>
    <lineage>
        <taxon>Eukaryota</taxon>
        <taxon>Fungi</taxon>
        <taxon>Dikarya</taxon>
        <taxon>Ascomycota</taxon>
        <taxon>Pezizomycotina</taxon>
        <taxon>Sordariomycetes</taxon>
        <taxon>Hypocreomycetidae</taxon>
        <taxon>Hypocreales</taxon>
        <taxon>Nectriaceae</taxon>
        <taxon>Fusarium</taxon>
    </lineage>
</organism>
<dbReference type="PANTHER" id="PTHR46910">
    <property type="entry name" value="TRANSCRIPTION FACTOR PDR1"/>
    <property type="match status" value="1"/>
</dbReference>
<dbReference type="PANTHER" id="PTHR46910:SF3">
    <property type="entry name" value="HALOTOLERANCE PROTEIN 9-RELATED"/>
    <property type="match status" value="1"/>
</dbReference>
<feature type="region of interest" description="Disordered" evidence="5">
    <location>
        <begin position="48"/>
        <end position="104"/>
    </location>
</feature>
<proteinExistence type="predicted"/>
<keyword evidence="4" id="KW-0539">Nucleus</keyword>
<dbReference type="InterPro" id="IPR050987">
    <property type="entry name" value="AtrR-like"/>
</dbReference>
<dbReference type="SMART" id="SM00066">
    <property type="entry name" value="GAL4"/>
    <property type="match status" value="1"/>
</dbReference>
<dbReference type="Pfam" id="PF00172">
    <property type="entry name" value="Zn_clus"/>
    <property type="match status" value="1"/>
</dbReference>
<dbReference type="GO" id="GO:0003677">
    <property type="term" value="F:DNA binding"/>
    <property type="evidence" value="ECO:0007669"/>
    <property type="project" value="UniProtKB-KW"/>
</dbReference>
<evidence type="ECO:0000256" key="5">
    <source>
        <dbReference type="SAM" id="MobiDB-lite"/>
    </source>
</evidence>
<dbReference type="EMBL" id="CAAKMV010000099">
    <property type="protein sequence ID" value="VIO54417.1"/>
    <property type="molecule type" value="Genomic_DNA"/>
</dbReference>
<dbReference type="GO" id="GO:0005634">
    <property type="term" value="C:nucleus"/>
    <property type="evidence" value="ECO:0007669"/>
    <property type="project" value="UniProtKB-SubCell"/>
</dbReference>
<feature type="compositionally biased region" description="Polar residues" evidence="5">
    <location>
        <begin position="91"/>
        <end position="103"/>
    </location>
</feature>
<dbReference type="GO" id="GO:0006351">
    <property type="term" value="P:DNA-templated transcription"/>
    <property type="evidence" value="ECO:0007669"/>
    <property type="project" value="InterPro"/>
</dbReference>
<dbReference type="Pfam" id="PF04082">
    <property type="entry name" value="Fungal_trans"/>
    <property type="match status" value="1"/>
</dbReference>
<feature type="region of interest" description="Disordered" evidence="5">
    <location>
        <begin position="651"/>
        <end position="674"/>
    </location>
</feature>
<dbReference type="CDD" id="cd00067">
    <property type="entry name" value="GAL4"/>
    <property type="match status" value="1"/>
</dbReference>
<dbReference type="AlphaFoldDB" id="A0A4E9DCJ0"/>
<dbReference type="InterPro" id="IPR001138">
    <property type="entry name" value="Zn2Cys6_DnaBD"/>
</dbReference>